<dbReference type="GO" id="GO:0005634">
    <property type="term" value="C:nucleus"/>
    <property type="evidence" value="ECO:0007669"/>
    <property type="project" value="InterPro"/>
</dbReference>
<dbReference type="GO" id="GO:0003682">
    <property type="term" value="F:chromatin binding"/>
    <property type="evidence" value="ECO:0007669"/>
    <property type="project" value="TreeGrafter"/>
</dbReference>
<dbReference type="GO" id="GO:0007095">
    <property type="term" value="P:mitotic G2 DNA damage checkpoint signaling"/>
    <property type="evidence" value="ECO:0007669"/>
    <property type="project" value="TreeGrafter"/>
</dbReference>
<dbReference type="RefSeq" id="XP_010793749.1">
    <property type="nucleotide sequence ID" value="XM_010795447.1"/>
</dbReference>
<feature type="region of interest" description="Disordered" evidence="1">
    <location>
        <begin position="260"/>
        <end position="300"/>
    </location>
</feature>
<keyword evidence="2" id="KW-1185">Reference proteome</keyword>
<dbReference type="InterPro" id="IPR026153">
    <property type="entry name" value="Treslin"/>
</dbReference>
<dbReference type="AlphaFoldDB" id="A0A6I9PRY2"/>
<reference evidence="3" key="1">
    <citation type="submission" date="2025-08" db="UniProtKB">
        <authorList>
            <consortium name="RefSeq"/>
        </authorList>
    </citation>
    <scope>IDENTIFICATION</scope>
    <source>
        <tissue evidence="3">Muscle</tissue>
    </source>
</reference>
<dbReference type="GO" id="GO:0033314">
    <property type="term" value="P:mitotic DNA replication checkpoint signaling"/>
    <property type="evidence" value="ECO:0007669"/>
    <property type="project" value="InterPro"/>
</dbReference>
<dbReference type="GeneID" id="104966265"/>
<evidence type="ECO:0000256" key="1">
    <source>
        <dbReference type="SAM" id="MobiDB-lite"/>
    </source>
</evidence>
<dbReference type="GO" id="GO:0010212">
    <property type="term" value="P:response to ionizing radiation"/>
    <property type="evidence" value="ECO:0007669"/>
    <property type="project" value="InterPro"/>
</dbReference>
<feature type="compositionally biased region" description="Basic residues" evidence="1">
    <location>
        <begin position="226"/>
        <end position="244"/>
    </location>
</feature>
<dbReference type="GO" id="GO:0030174">
    <property type="term" value="P:regulation of DNA-templated DNA replication initiation"/>
    <property type="evidence" value="ECO:0007669"/>
    <property type="project" value="TreeGrafter"/>
</dbReference>
<gene>
    <name evidence="3" type="primary">LOC104966265</name>
</gene>
<dbReference type="GO" id="GO:0006260">
    <property type="term" value="P:DNA replication"/>
    <property type="evidence" value="ECO:0007669"/>
    <property type="project" value="InterPro"/>
</dbReference>
<evidence type="ECO:0000313" key="2">
    <source>
        <dbReference type="Proteomes" id="UP000504611"/>
    </source>
</evidence>
<dbReference type="Proteomes" id="UP000504611">
    <property type="component" value="Unplaced"/>
</dbReference>
<organism evidence="2 3">
    <name type="scientific">Notothenia coriiceps</name>
    <name type="common">black rockcod</name>
    <dbReference type="NCBI Taxonomy" id="8208"/>
    <lineage>
        <taxon>Eukaryota</taxon>
        <taxon>Metazoa</taxon>
        <taxon>Chordata</taxon>
        <taxon>Craniata</taxon>
        <taxon>Vertebrata</taxon>
        <taxon>Euteleostomi</taxon>
        <taxon>Actinopterygii</taxon>
        <taxon>Neopterygii</taxon>
        <taxon>Teleostei</taxon>
        <taxon>Neoteleostei</taxon>
        <taxon>Acanthomorphata</taxon>
        <taxon>Eupercaria</taxon>
        <taxon>Perciformes</taxon>
        <taxon>Notothenioidei</taxon>
        <taxon>Nototheniidae</taxon>
        <taxon>Notothenia</taxon>
    </lineage>
</organism>
<name>A0A6I9PRY2_9TELE</name>
<dbReference type="KEGG" id="ncc:104966265"/>
<feature type="region of interest" description="Disordered" evidence="1">
    <location>
        <begin position="220"/>
        <end position="245"/>
    </location>
</feature>
<proteinExistence type="predicted"/>
<dbReference type="OrthoDB" id="5812172at2759"/>
<dbReference type="PANTHER" id="PTHR21556:SF2">
    <property type="entry name" value="TRESLIN"/>
    <property type="match status" value="1"/>
</dbReference>
<evidence type="ECO:0000313" key="3">
    <source>
        <dbReference type="RefSeq" id="XP_010793749.1"/>
    </source>
</evidence>
<dbReference type="PANTHER" id="PTHR21556">
    <property type="entry name" value="TRESLIN"/>
    <property type="match status" value="1"/>
</dbReference>
<sequence>MPRAIGYGLGIGKVVTEVGGGYLQYCDERSFATSVVVRLVGSTNDYTVPVTKAPILRRGKTPLRVFDLPTTRLDITLFPPLLSAYVVRRQKVAFHDLPSSSRSEEVDGDLVTSFGAETPARPRLFSYGSGSVVTKSLVCEDQPIDHQVPEWAQREVSRRPLATGVLECWFPQSDQSGVSSHLMESIRLLDAVPESKEEGELSVVQQELIGGLAELYQTSKGADAKRGKKKRGAQRTPVKQKMKTMSRSLQMLNVARLNVKAQKDQAEEEQLGAEGRGADRQKTRTSNRNKSRGVSTISKC</sequence>
<protein>
    <submittedName>
        <fullName evidence="3">Treslin-like</fullName>
    </submittedName>
</protein>
<accession>A0A6I9PRY2</accession>